<evidence type="ECO:0000313" key="3">
    <source>
        <dbReference type="Proteomes" id="UP000072578"/>
    </source>
</evidence>
<protein>
    <recommendedName>
        <fullName evidence="1">Immunity protein 40 domain-containing protein</fullName>
    </recommendedName>
</protein>
<feature type="domain" description="Immunity protein 40" evidence="1">
    <location>
        <begin position="14"/>
        <end position="103"/>
    </location>
</feature>
<sequence>MKLNFEHMHKRGINLKHLGINAYAYSSSVILDLLAIVKANNLTILGGDVFCYKNGQLTHTYDNWYYEKQNSTSDCSKSIHQTEKYISNYVKNNGEHYYFSIVLDVLDNEEFNL</sequence>
<comment type="caution">
    <text evidence="2">The sequence shown here is derived from an EMBL/GenBank/DDBJ whole genome shotgun (WGS) entry which is preliminary data.</text>
</comment>
<proteinExistence type="predicted"/>
<dbReference type="RefSeq" id="WP_061863044.1">
    <property type="nucleotide sequence ID" value="NZ_KQ970818.1"/>
</dbReference>
<dbReference type="Proteomes" id="UP000072578">
    <property type="component" value="Unassembled WGS sequence"/>
</dbReference>
<accession>A0A139RGZ1</accession>
<dbReference type="Pfam" id="PF15569">
    <property type="entry name" value="Imm40"/>
    <property type="match status" value="1"/>
</dbReference>
<reference evidence="2 3" key="1">
    <citation type="submission" date="2016-01" db="EMBL/GenBank/DDBJ databases">
        <title>Highly variable Streptococcus oralis are common among viridans streptococci isolated from primates.</title>
        <authorList>
            <person name="Denapaite D."/>
            <person name="Rieger M."/>
            <person name="Koendgen S."/>
            <person name="Brueckner R."/>
            <person name="Ochigava I."/>
            <person name="Kappeler P."/>
            <person name="Maetz-Rensing K."/>
            <person name="Leendertz F."/>
            <person name="Hakenbeck R."/>
        </authorList>
    </citation>
    <scope>NUCLEOTIDE SEQUENCE [LARGE SCALE GENOMIC DNA]</scope>
    <source>
        <strain evidence="2 3">DD18</strain>
    </source>
</reference>
<dbReference type="PATRIC" id="fig|68892.8.peg.676"/>
<evidence type="ECO:0000259" key="1">
    <source>
        <dbReference type="Pfam" id="PF15569"/>
    </source>
</evidence>
<gene>
    <name evidence="2" type="ORF">SINDD18_00603</name>
</gene>
<name>A0A139RGZ1_9STRE</name>
<dbReference type="EMBL" id="LQZF01000074">
    <property type="protein sequence ID" value="KXU14022.1"/>
    <property type="molecule type" value="Genomic_DNA"/>
</dbReference>
<dbReference type="InterPro" id="IPR029080">
    <property type="entry name" value="Imm40"/>
</dbReference>
<dbReference type="AlphaFoldDB" id="A0A139RGZ1"/>
<evidence type="ECO:0000313" key="2">
    <source>
        <dbReference type="EMBL" id="KXU14022.1"/>
    </source>
</evidence>
<organism evidence="2 3">
    <name type="scientific">Streptococcus infantis</name>
    <dbReference type="NCBI Taxonomy" id="68892"/>
    <lineage>
        <taxon>Bacteria</taxon>
        <taxon>Bacillati</taxon>
        <taxon>Bacillota</taxon>
        <taxon>Bacilli</taxon>
        <taxon>Lactobacillales</taxon>
        <taxon>Streptococcaceae</taxon>
        <taxon>Streptococcus</taxon>
    </lineage>
</organism>